<gene>
    <name evidence="1" type="ORF">ACFOUP_10250</name>
</gene>
<evidence type="ECO:0000313" key="2">
    <source>
        <dbReference type="Proteomes" id="UP001595766"/>
    </source>
</evidence>
<dbReference type="EMBL" id="JBHSAV010000048">
    <property type="protein sequence ID" value="MFC3976758.1"/>
    <property type="molecule type" value="Genomic_DNA"/>
</dbReference>
<name>A0ABV8EN45_9BACT</name>
<evidence type="ECO:0000313" key="1">
    <source>
        <dbReference type="EMBL" id="MFC3976758.1"/>
    </source>
</evidence>
<dbReference type="Proteomes" id="UP001595766">
    <property type="component" value="Unassembled WGS sequence"/>
</dbReference>
<protein>
    <recommendedName>
        <fullName evidence="3">DUF2711 family protein</fullName>
    </recommendedName>
</protein>
<proteinExistence type="predicted"/>
<evidence type="ECO:0008006" key="3">
    <source>
        <dbReference type="Google" id="ProtNLM"/>
    </source>
</evidence>
<organism evidence="1 2">
    <name type="scientific">Belliella kenyensis</name>
    <dbReference type="NCBI Taxonomy" id="1472724"/>
    <lineage>
        <taxon>Bacteria</taxon>
        <taxon>Pseudomonadati</taxon>
        <taxon>Bacteroidota</taxon>
        <taxon>Cytophagia</taxon>
        <taxon>Cytophagales</taxon>
        <taxon>Cyclobacteriaceae</taxon>
        <taxon>Belliella</taxon>
    </lineage>
</organism>
<dbReference type="RefSeq" id="WP_241297711.1">
    <property type="nucleotide sequence ID" value="NZ_JAKZGR010000034.1"/>
</dbReference>
<accession>A0ABV8EN45</accession>
<keyword evidence="2" id="KW-1185">Reference proteome</keyword>
<comment type="caution">
    <text evidence="1">The sequence shown here is derived from an EMBL/GenBank/DDBJ whole genome shotgun (WGS) entry which is preliminary data.</text>
</comment>
<reference evidence="2" key="1">
    <citation type="journal article" date="2019" name="Int. J. Syst. Evol. Microbiol.">
        <title>The Global Catalogue of Microorganisms (GCM) 10K type strain sequencing project: providing services to taxonomists for standard genome sequencing and annotation.</title>
        <authorList>
            <consortium name="The Broad Institute Genomics Platform"/>
            <consortium name="The Broad Institute Genome Sequencing Center for Infectious Disease"/>
            <person name="Wu L."/>
            <person name="Ma J."/>
        </authorList>
    </citation>
    <scope>NUCLEOTIDE SEQUENCE [LARGE SCALE GENOMIC DNA]</scope>
    <source>
        <strain evidence="2">CECT 8551</strain>
    </source>
</reference>
<sequence length="216" mass="25214">MKVDSKSDSQKISSLFLDEEEVLICLYPFQKQVFADHFNWEANLKITYPLLSTISWKEISKEIGFNSMNRLAKGILELQEPFKTELKEFSELKKVDFPDYAADRIPPTILIPLIEYFQDNGMVEIRIMKMDRFPNSETRLVSFENKNQFEIYNEIKDAKALMAENDIKILIPDFDCPYAILSGSKETCADIVKICGIEFLKTNNRTQIDWWNQGEE</sequence>